<dbReference type="PANTHER" id="PTHR42703">
    <property type="entry name" value="NADH DEHYDROGENASE"/>
    <property type="match status" value="1"/>
</dbReference>
<feature type="transmembrane region" description="Helical" evidence="8">
    <location>
        <begin position="368"/>
        <end position="391"/>
    </location>
</feature>
<evidence type="ECO:0000256" key="4">
    <source>
        <dbReference type="ARBA" id="ARBA00022692"/>
    </source>
</evidence>
<evidence type="ECO:0000256" key="6">
    <source>
        <dbReference type="ARBA" id="ARBA00023136"/>
    </source>
</evidence>
<reference evidence="10 11" key="1">
    <citation type="submission" date="2016-10" db="EMBL/GenBank/DDBJ databases">
        <title>Alkaliphiles isolated from bioreactors.</title>
        <authorList>
            <person name="Salah Z."/>
            <person name="Rout S.P."/>
            <person name="Humphreys P.N."/>
        </authorList>
    </citation>
    <scope>NUCLEOTIDE SEQUENCE [LARGE SCALE GENOMIC DNA]</scope>
    <source>
        <strain evidence="10 11">ZS02</strain>
    </source>
</reference>
<comment type="subcellular location">
    <subcellularLocation>
        <location evidence="1">Cell membrane</location>
        <topology evidence="1">Multi-pass membrane protein</topology>
    </subcellularLocation>
    <subcellularLocation>
        <location evidence="7">Membrane</location>
        <topology evidence="7">Multi-pass membrane protein</topology>
    </subcellularLocation>
</comment>
<dbReference type="STRING" id="418702.BJN45_05335"/>
<evidence type="ECO:0000256" key="8">
    <source>
        <dbReference type="SAM" id="Phobius"/>
    </source>
</evidence>
<feature type="transmembrane region" description="Helical" evidence="8">
    <location>
        <begin position="6"/>
        <end position="23"/>
    </location>
</feature>
<keyword evidence="4 7" id="KW-0812">Transmembrane</keyword>
<keyword evidence="3" id="KW-1003">Cell membrane</keyword>
<dbReference type="Proteomes" id="UP000187526">
    <property type="component" value="Unassembled WGS sequence"/>
</dbReference>
<feature type="transmembrane region" description="Helical" evidence="8">
    <location>
        <begin position="78"/>
        <end position="98"/>
    </location>
</feature>
<name>A0A1R1I7C2_9RHOO</name>
<keyword evidence="5 8" id="KW-1133">Transmembrane helix</keyword>
<sequence length="509" mass="53135">MNHWIIAPIVLPAIMAPILLMAARHDVVLARIFSIASSVALLGIALALTTMVSDGIIVTYALGNWIPPFGIVLVADRLSVLMLLLTAGLALAVLLFAIDGSDRQGRHFHALFQFQLMGINGAFLTGDFFNLFVFFEVLLIASYGLMVHGGGAARTRAGVQYVAINLVGSTLFLIAVGMIYSVAGTLNMADLAIRVPKIAAGDQALLQSGALLLLLVFCIKAALVPVHFWLPGTYANAPAPVAALFAIMTKVGAYCVIRLYILAFGADAGVASWLAAPWLLPAALVTLVLGMTGVLAARRLGQLASFAVIGSMGMLLVAIALFTPASLSAALYYLLHSTLAGAVLFLIADLVSRRRPGQDDAMTVAPRFAQLSLLAGAFFIAAIAATGMPPLSGFIGKLLILDAARDSANPALIWSLLLLTSLLAIIGFGRAGSTLFWKSTGEPGHFPAAPESNTLSLVAIGLLLAGSVGLTLFAGPLTAYLDATAEQVFATRQYIEAVLGNTVLEGGIL</sequence>
<organism evidence="10 11">
    <name type="scientific">Azonexus hydrophilus</name>
    <dbReference type="NCBI Taxonomy" id="418702"/>
    <lineage>
        <taxon>Bacteria</taxon>
        <taxon>Pseudomonadati</taxon>
        <taxon>Pseudomonadota</taxon>
        <taxon>Betaproteobacteria</taxon>
        <taxon>Rhodocyclales</taxon>
        <taxon>Azonexaceae</taxon>
        <taxon>Azonexus</taxon>
    </lineage>
</organism>
<evidence type="ECO:0000256" key="5">
    <source>
        <dbReference type="ARBA" id="ARBA00022989"/>
    </source>
</evidence>
<feature type="transmembrane region" description="Helical" evidence="8">
    <location>
        <begin position="412"/>
        <end position="437"/>
    </location>
</feature>
<evidence type="ECO:0000256" key="1">
    <source>
        <dbReference type="ARBA" id="ARBA00004651"/>
    </source>
</evidence>
<dbReference type="InterPro" id="IPR050586">
    <property type="entry name" value="CPA3_Na-H_Antiporter_D"/>
</dbReference>
<dbReference type="AlphaFoldDB" id="A0A1R1I7C2"/>
<dbReference type="GO" id="GO:0008137">
    <property type="term" value="F:NADH dehydrogenase (ubiquinone) activity"/>
    <property type="evidence" value="ECO:0007669"/>
    <property type="project" value="InterPro"/>
</dbReference>
<keyword evidence="11" id="KW-1185">Reference proteome</keyword>
<feature type="transmembrane region" description="Helical" evidence="8">
    <location>
        <begin position="303"/>
        <end position="323"/>
    </location>
</feature>
<dbReference type="InterPro" id="IPR001750">
    <property type="entry name" value="ND/Mrp_TM"/>
</dbReference>
<dbReference type="PRINTS" id="PR01437">
    <property type="entry name" value="NUOXDRDTASE4"/>
</dbReference>
<feature type="transmembrane region" description="Helical" evidence="8">
    <location>
        <begin position="457"/>
        <end position="481"/>
    </location>
</feature>
<feature type="transmembrane region" description="Helical" evidence="8">
    <location>
        <begin position="35"/>
        <end position="58"/>
    </location>
</feature>
<dbReference type="GO" id="GO:0005886">
    <property type="term" value="C:plasma membrane"/>
    <property type="evidence" value="ECO:0007669"/>
    <property type="project" value="UniProtKB-SubCell"/>
</dbReference>
<dbReference type="OrthoDB" id="9768329at2"/>
<evidence type="ECO:0000256" key="3">
    <source>
        <dbReference type="ARBA" id="ARBA00022475"/>
    </source>
</evidence>
<dbReference type="EMBL" id="MTHD01000002">
    <property type="protein sequence ID" value="OMG54646.1"/>
    <property type="molecule type" value="Genomic_DNA"/>
</dbReference>
<dbReference type="Pfam" id="PF00361">
    <property type="entry name" value="Proton_antipo_M"/>
    <property type="match status" value="1"/>
</dbReference>
<feature type="transmembrane region" description="Helical" evidence="8">
    <location>
        <begin position="273"/>
        <end position="297"/>
    </location>
</feature>
<evidence type="ECO:0000259" key="9">
    <source>
        <dbReference type="Pfam" id="PF00361"/>
    </source>
</evidence>
<proteinExistence type="inferred from homology"/>
<dbReference type="PANTHER" id="PTHR42703:SF1">
    <property type="entry name" value="NA(+)_H(+) ANTIPORTER SUBUNIT D1"/>
    <property type="match status" value="1"/>
</dbReference>
<feature type="domain" description="NADH:quinone oxidoreductase/Mrp antiporter transmembrane" evidence="9">
    <location>
        <begin position="127"/>
        <end position="420"/>
    </location>
</feature>
<gene>
    <name evidence="10" type="ORF">BJN45_05335</name>
</gene>
<evidence type="ECO:0000313" key="10">
    <source>
        <dbReference type="EMBL" id="OMG54646.1"/>
    </source>
</evidence>
<comment type="caution">
    <text evidence="10">The sequence shown here is derived from an EMBL/GenBank/DDBJ whole genome shotgun (WGS) entry which is preliminary data.</text>
</comment>
<feature type="transmembrane region" description="Helical" evidence="8">
    <location>
        <begin position="242"/>
        <end position="261"/>
    </location>
</feature>
<feature type="transmembrane region" description="Helical" evidence="8">
    <location>
        <begin position="330"/>
        <end position="348"/>
    </location>
</feature>
<dbReference type="RefSeq" id="WP_076092884.1">
    <property type="nucleotide sequence ID" value="NZ_MTHD01000002.1"/>
</dbReference>
<feature type="transmembrane region" description="Helical" evidence="8">
    <location>
        <begin position="119"/>
        <end position="141"/>
    </location>
</feature>
<evidence type="ECO:0000256" key="2">
    <source>
        <dbReference type="ARBA" id="ARBA00005346"/>
    </source>
</evidence>
<accession>A0A1R1I7C2</accession>
<dbReference type="GO" id="GO:0042773">
    <property type="term" value="P:ATP synthesis coupled electron transport"/>
    <property type="evidence" value="ECO:0007669"/>
    <property type="project" value="InterPro"/>
</dbReference>
<protein>
    <submittedName>
        <fullName evidence="10">Monovalent cation/H+ antiporter subunit D</fullName>
    </submittedName>
</protein>
<dbReference type="NCBIfam" id="NF009309">
    <property type="entry name" value="PRK12666.1"/>
    <property type="match status" value="1"/>
</dbReference>
<keyword evidence="6 8" id="KW-0472">Membrane</keyword>
<evidence type="ECO:0000313" key="11">
    <source>
        <dbReference type="Proteomes" id="UP000187526"/>
    </source>
</evidence>
<dbReference type="InterPro" id="IPR003918">
    <property type="entry name" value="NADH_UbQ_OxRdtase"/>
</dbReference>
<feature type="transmembrane region" description="Helical" evidence="8">
    <location>
        <begin position="161"/>
        <end position="183"/>
    </location>
</feature>
<evidence type="ECO:0000256" key="7">
    <source>
        <dbReference type="RuleBase" id="RU000320"/>
    </source>
</evidence>
<comment type="similarity">
    <text evidence="2">Belongs to the CPA3 antiporters (TC 2.A.63) subunit D family.</text>
</comment>
<feature type="transmembrane region" description="Helical" evidence="8">
    <location>
        <begin position="204"/>
        <end position="230"/>
    </location>
</feature>